<name>A0ABY4REU5_9BACL</name>
<sequence>MNTALILLKNEGPAGLSMRKVAKALDTGPSSLYVYVANLEELCAYVLDAGLAAIERPDPGEGDWKARLFDAVYAYLKVLYEAPGLAELALTTIPVGPRSLELTEYILQRLYEGGIRAAAAAWGVDLLLLYASSVAFEQSSRDRKGTTLNLLAASYRSIDPQRYPLLTSLKEEMLSGGDGPDGGKERFRWGFESIVQGILRHNE</sequence>
<dbReference type="PROSITE" id="PS50977">
    <property type="entry name" value="HTH_TETR_2"/>
    <property type="match status" value="1"/>
</dbReference>
<keyword evidence="3" id="KW-0804">Transcription</keyword>
<reference evidence="6" key="2">
    <citation type="journal article" date="2021" name="J Anim Sci Technol">
        <title>Complete genome sequence of Paenibacillus konkukensis sp. nov. SK3146 as a potential probiotic strain.</title>
        <authorList>
            <person name="Jung H.I."/>
            <person name="Park S."/>
            <person name="Niu K.M."/>
            <person name="Lee S.W."/>
            <person name="Kothari D."/>
            <person name="Yi K.J."/>
            <person name="Kim S.K."/>
        </authorList>
    </citation>
    <scope>NUCLEOTIDE SEQUENCE</scope>
    <source>
        <strain evidence="6">SK3146</strain>
    </source>
</reference>
<keyword evidence="7" id="KW-1185">Reference proteome</keyword>
<evidence type="ECO:0000259" key="5">
    <source>
        <dbReference type="PROSITE" id="PS50977"/>
    </source>
</evidence>
<dbReference type="Proteomes" id="UP001057134">
    <property type="component" value="Chromosome"/>
</dbReference>
<dbReference type="InterPro" id="IPR036271">
    <property type="entry name" value="Tet_transcr_reg_TetR-rel_C_sf"/>
</dbReference>
<organism evidence="6 7">
    <name type="scientific">Paenibacillus konkukensis</name>
    <dbReference type="NCBI Taxonomy" id="2020716"/>
    <lineage>
        <taxon>Bacteria</taxon>
        <taxon>Bacillati</taxon>
        <taxon>Bacillota</taxon>
        <taxon>Bacilli</taxon>
        <taxon>Bacillales</taxon>
        <taxon>Paenibacillaceae</taxon>
        <taxon>Paenibacillus</taxon>
    </lineage>
</organism>
<evidence type="ECO:0000256" key="2">
    <source>
        <dbReference type="ARBA" id="ARBA00023125"/>
    </source>
</evidence>
<dbReference type="InterPro" id="IPR001647">
    <property type="entry name" value="HTH_TetR"/>
</dbReference>
<dbReference type="Gene3D" id="1.10.357.10">
    <property type="entry name" value="Tetracycline Repressor, domain 2"/>
    <property type="match status" value="1"/>
</dbReference>
<evidence type="ECO:0000256" key="1">
    <source>
        <dbReference type="ARBA" id="ARBA00023015"/>
    </source>
</evidence>
<gene>
    <name evidence="6" type="ORF">SK3146_00285</name>
</gene>
<dbReference type="Pfam" id="PF02909">
    <property type="entry name" value="TetR_C_1"/>
    <property type="match status" value="1"/>
</dbReference>
<evidence type="ECO:0000256" key="3">
    <source>
        <dbReference type="ARBA" id="ARBA00023163"/>
    </source>
</evidence>
<dbReference type="InterPro" id="IPR004111">
    <property type="entry name" value="Repressor_TetR_C"/>
</dbReference>
<proteinExistence type="predicted"/>
<evidence type="ECO:0000256" key="4">
    <source>
        <dbReference type="PROSITE-ProRule" id="PRU00335"/>
    </source>
</evidence>
<evidence type="ECO:0000313" key="6">
    <source>
        <dbReference type="EMBL" id="UQZ81129.1"/>
    </source>
</evidence>
<feature type="DNA-binding region" description="H-T-H motif" evidence="4">
    <location>
        <begin position="17"/>
        <end position="36"/>
    </location>
</feature>
<dbReference type="EMBL" id="CP027059">
    <property type="protein sequence ID" value="UQZ81129.1"/>
    <property type="molecule type" value="Genomic_DNA"/>
</dbReference>
<reference evidence="6" key="1">
    <citation type="submission" date="2018-02" db="EMBL/GenBank/DDBJ databases">
        <authorList>
            <person name="Kim S.-K."/>
            <person name="Jung H.-I."/>
            <person name="Lee S.-W."/>
        </authorList>
    </citation>
    <scope>NUCLEOTIDE SEQUENCE</scope>
    <source>
        <strain evidence="6">SK3146</strain>
    </source>
</reference>
<keyword evidence="2 4" id="KW-0238">DNA-binding</keyword>
<feature type="domain" description="HTH tetR-type" evidence="5">
    <location>
        <begin position="1"/>
        <end position="54"/>
    </location>
</feature>
<accession>A0ABY4REU5</accession>
<dbReference type="SUPFAM" id="SSF48498">
    <property type="entry name" value="Tetracyclin repressor-like, C-terminal domain"/>
    <property type="match status" value="1"/>
</dbReference>
<keyword evidence="1" id="KW-0805">Transcription regulation</keyword>
<evidence type="ECO:0000313" key="7">
    <source>
        <dbReference type="Proteomes" id="UP001057134"/>
    </source>
</evidence>
<dbReference type="InterPro" id="IPR009057">
    <property type="entry name" value="Homeodomain-like_sf"/>
</dbReference>
<dbReference type="SUPFAM" id="SSF46689">
    <property type="entry name" value="Homeodomain-like"/>
    <property type="match status" value="1"/>
</dbReference>
<protein>
    <recommendedName>
        <fullName evidence="5">HTH tetR-type domain-containing protein</fullName>
    </recommendedName>
</protein>